<dbReference type="AlphaFoldDB" id="A0AAV2TI31"/>
<proteinExistence type="predicted"/>
<feature type="domain" description="C2H2-type" evidence="2">
    <location>
        <begin position="103"/>
        <end position="130"/>
    </location>
</feature>
<dbReference type="GO" id="GO:0005634">
    <property type="term" value="C:nucleus"/>
    <property type="evidence" value="ECO:0007669"/>
    <property type="project" value="TreeGrafter"/>
</dbReference>
<organism evidence="3 4">
    <name type="scientific">Calicophoron daubneyi</name>
    <name type="common">Rumen fluke</name>
    <name type="synonym">Paramphistomum daubneyi</name>
    <dbReference type="NCBI Taxonomy" id="300641"/>
    <lineage>
        <taxon>Eukaryota</taxon>
        <taxon>Metazoa</taxon>
        <taxon>Spiralia</taxon>
        <taxon>Lophotrochozoa</taxon>
        <taxon>Platyhelminthes</taxon>
        <taxon>Trematoda</taxon>
        <taxon>Digenea</taxon>
        <taxon>Plagiorchiida</taxon>
        <taxon>Pronocephalata</taxon>
        <taxon>Paramphistomoidea</taxon>
        <taxon>Paramphistomidae</taxon>
        <taxon>Calicophoron</taxon>
    </lineage>
</organism>
<gene>
    <name evidence="3" type="ORF">CDAUBV1_LOCUS10811</name>
</gene>
<dbReference type="SMART" id="SM00355">
    <property type="entry name" value="ZnF_C2H2"/>
    <property type="match status" value="3"/>
</dbReference>
<dbReference type="Pfam" id="PF00096">
    <property type="entry name" value="zf-C2H2"/>
    <property type="match status" value="1"/>
</dbReference>
<evidence type="ECO:0000313" key="3">
    <source>
        <dbReference type="EMBL" id="CAL5136689.1"/>
    </source>
</evidence>
<reference evidence="3" key="1">
    <citation type="submission" date="2024-06" db="EMBL/GenBank/DDBJ databases">
        <authorList>
            <person name="Liu X."/>
            <person name="Lenzi L."/>
            <person name="Haldenby T S."/>
            <person name="Uol C."/>
        </authorList>
    </citation>
    <scope>NUCLEOTIDE SEQUENCE</scope>
</reference>
<comment type="caution">
    <text evidence="3">The sequence shown here is derived from an EMBL/GenBank/DDBJ whole genome shotgun (WGS) entry which is preliminary data.</text>
</comment>
<dbReference type="GO" id="GO:0000976">
    <property type="term" value="F:transcription cis-regulatory region binding"/>
    <property type="evidence" value="ECO:0007669"/>
    <property type="project" value="InterPro"/>
</dbReference>
<dbReference type="PANTHER" id="PTHR46664">
    <property type="entry name" value="ATM INTERACTOR"/>
    <property type="match status" value="1"/>
</dbReference>
<feature type="domain" description="C2H2-type" evidence="2">
    <location>
        <begin position="129"/>
        <end position="153"/>
    </location>
</feature>
<dbReference type="Proteomes" id="UP001497525">
    <property type="component" value="Unassembled WGS sequence"/>
</dbReference>
<evidence type="ECO:0000313" key="4">
    <source>
        <dbReference type="Proteomes" id="UP001497525"/>
    </source>
</evidence>
<dbReference type="PANTHER" id="PTHR46664:SF1">
    <property type="entry name" value="ATM INTERACTOR"/>
    <property type="match status" value="1"/>
</dbReference>
<accession>A0AAV2TI31</accession>
<sequence length="637" mass="68971">MEQVRARHIVISEVELNKIPLSTYDCDICGLTVKTLANLRAHQIKTHKILKSESDVAFYRKQKKRVDYVYHCPCIPCKHNIGLGGGFSSSSRLKQNVHMLKCYKCTKCGHDFSTPSSHAYHERLCGIIHTCPTCLRTYSYRKHLNQHFRRTGHQPVIGARSRKVKISEKSSPLCSSASVQVKSQPVGVSAKVVCPTTPSVAVSQSPTLFWLPVLVLPAPLSTCSTYSSCPHPEGDGMCSDHQVEILEGVNKAEESSPAQLSSPVTDSDVKIQTIPSSPTEGWIPLQTQPIENCDFTSQACGTSPLVETYTQTEGRSFASIVAGTEVLTRAVSVNTCTDEDDISTLIGSLLCDASVETSFLIPQSVNEFTDTGLDTMPSSTNSPIPPDVSFDGTGGRSPPGFIEPSFSPNYDAVGSSELGLKDEEIQAKAELENAAMQTEAIAKMHAAASTFDVFGNRLGSSDRPLETPPPPTMKPSPVVIRMPGANDSFYGAPREDQQTQNDRLEDCPLGFYSAPDDLSAERTVARIDRTEFADQPLTSFHSIGLQSSLWSPDPPCCSTMETQTLEEDIESWLSSVHTQTSTSISELSSFINACGGADDQLTSTQDPIQLSDFDNICSNPSADGGTTSGYSGAIRLF</sequence>
<feature type="domain" description="C2H2-type" evidence="2">
    <location>
        <begin position="24"/>
        <end position="52"/>
    </location>
</feature>
<name>A0AAV2TI31_CALDB</name>
<protein>
    <recommendedName>
        <fullName evidence="2">C2H2-type domain-containing protein</fullName>
    </recommendedName>
</protein>
<dbReference type="PROSITE" id="PS00028">
    <property type="entry name" value="ZINC_FINGER_C2H2_1"/>
    <property type="match status" value="2"/>
</dbReference>
<dbReference type="GO" id="GO:0008270">
    <property type="term" value="F:zinc ion binding"/>
    <property type="evidence" value="ECO:0007669"/>
    <property type="project" value="UniProtKB-KW"/>
</dbReference>
<dbReference type="PROSITE" id="PS50157">
    <property type="entry name" value="ZINC_FINGER_C2H2_2"/>
    <property type="match status" value="3"/>
</dbReference>
<evidence type="ECO:0000259" key="2">
    <source>
        <dbReference type="PROSITE" id="PS50157"/>
    </source>
</evidence>
<dbReference type="EMBL" id="CAXLJL010000345">
    <property type="protein sequence ID" value="CAL5136689.1"/>
    <property type="molecule type" value="Genomic_DNA"/>
</dbReference>
<keyword evidence="1" id="KW-0479">Metal-binding</keyword>
<dbReference type="InterPro" id="IPR013087">
    <property type="entry name" value="Znf_C2H2_type"/>
</dbReference>
<evidence type="ECO:0000256" key="1">
    <source>
        <dbReference type="PROSITE-ProRule" id="PRU00042"/>
    </source>
</evidence>
<dbReference type="GO" id="GO:0045944">
    <property type="term" value="P:positive regulation of transcription by RNA polymerase II"/>
    <property type="evidence" value="ECO:0007669"/>
    <property type="project" value="InterPro"/>
</dbReference>
<dbReference type="InterPro" id="IPR055303">
    <property type="entry name" value="ATMIN"/>
</dbReference>
<keyword evidence="1" id="KW-0863">Zinc-finger</keyword>
<dbReference type="GO" id="GO:0000981">
    <property type="term" value="F:DNA-binding transcription factor activity, RNA polymerase II-specific"/>
    <property type="evidence" value="ECO:0007669"/>
    <property type="project" value="TreeGrafter"/>
</dbReference>
<keyword evidence="1" id="KW-0862">Zinc</keyword>